<dbReference type="InterPro" id="IPR017949">
    <property type="entry name" value="Thaumatin_CS"/>
</dbReference>
<keyword evidence="1" id="KW-0732">Signal</keyword>
<sequence length="245" mass="25628">MPITINLLSILLYAFLSFSITSKNLASSFFLLGGTHQLILVNNCKESIWPGVLGGAGHPTPNDGGFLLNSGQEVVMDVPDKWSGRIWARQGCTFDQNGKGSCYTGDCSGFLHCQGKGGIPPATVVEMTLGSATSPLHFYDVSLVDGFNLPVSMAPVGGGIGCGMAACEVDLNVCCPSALEVKVGGKVVGCKSACLAMASPRKHGIKLSNVDGKVREEQGRNLLLCGVSSSIECPTDGEKQSFDHT</sequence>
<feature type="signal peptide" evidence="1">
    <location>
        <begin position="1"/>
        <end position="26"/>
    </location>
</feature>
<dbReference type="SMART" id="SM00205">
    <property type="entry name" value="THN"/>
    <property type="match status" value="1"/>
</dbReference>
<evidence type="ECO:0008006" key="4">
    <source>
        <dbReference type="Google" id="ProtNLM"/>
    </source>
</evidence>
<proteinExistence type="predicted"/>
<protein>
    <recommendedName>
        <fullName evidence="4">Thaumatin-like protein</fullName>
    </recommendedName>
</protein>
<dbReference type="AlphaFoldDB" id="A0AA88VL38"/>
<name>A0AA88VL38_9ASTE</name>
<evidence type="ECO:0000256" key="1">
    <source>
        <dbReference type="SAM" id="SignalP"/>
    </source>
</evidence>
<dbReference type="PROSITE" id="PS00316">
    <property type="entry name" value="THAUMATIN_1"/>
    <property type="match status" value="1"/>
</dbReference>
<gene>
    <name evidence="2" type="ORF">RJ639_015445</name>
</gene>
<organism evidence="2 3">
    <name type="scientific">Escallonia herrerae</name>
    <dbReference type="NCBI Taxonomy" id="1293975"/>
    <lineage>
        <taxon>Eukaryota</taxon>
        <taxon>Viridiplantae</taxon>
        <taxon>Streptophyta</taxon>
        <taxon>Embryophyta</taxon>
        <taxon>Tracheophyta</taxon>
        <taxon>Spermatophyta</taxon>
        <taxon>Magnoliopsida</taxon>
        <taxon>eudicotyledons</taxon>
        <taxon>Gunneridae</taxon>
        <taxon>Pentapetalae</taxon>
        <taxon>asterids</taxon>
        <taxon>campanulids</taxon>
        <taxon>Escalloniales</taxon>
        <taxon>Escalloniaceae</taxon>
        <taxon>Escallonia</taxon>
    </lineage>
</organism>
<dbReference type="Proteomes" id="UP001188597">
    <property type="component" value="Unassembled WGS sequence"/>
</dbReference>
<evidence type="ECO:0000313" key="2">
    <source>
        <dbReference type="EMBL" id="KAK3009484.1"/>
    </source>
</evidence>
<dbReference type="PRINTS" id="PR00347">
    <property type="entry name" value="THAUMATIN"/>
</dbReference>
<dbReference type="Gene3D" id="2.60.110.10">
    <property type="entry name" value="Thaumatin"/>
    <property type="match status" value="1"/>
</dbReference>
<reference evidence="2" key="1">
    <citation type="submission" date="2022-12" db="EMBL/GenBank/DDBJ databases">
        <title>Draft genome assemblies for two species of Escallonia (Escalloniales).</title>
        <authorList>
            <person name="Chanderbali A."/>
            <person name="Dervinis C."/>
            <person name="Anghel I."/>
            <person name="Soltis D."/>
            <person name="Soltis P."/>
            <person name="Zapata F."/>
        </authorList>
    </citation>
    <scope>NUCLEOTIDE SEQUENCE</scope>
    <source>
        <strain evidence="2">UCBG64.0493</strain>
        <tissue evidence="2">Leaf</tissue>
    </source>
</reference>
<comment type="caution">
    <text evidence="2">The sequence shown here is derived from an EMBL/GenBank/DDBJ whole genome shotgun (WGS) entry which is preliminary data.</text>
</comment>
<feature type="chain" id="PRO_5041688397" description="Thaumatin-like protein" evidence="1">
    <location>
        <begin position="27"/>
        <end position="245"/>
    </location>
</feature>
<evidence type="ECO:0000313" key="3">
    <source>
        <dbReference type="Proteomes" id="UP001188597"/>
    </source>
</evidence>
<accession>A0AA88VL38</accession>
<dbReference type="Pfam" id="PF00314">
    <property type="entry name" value="Thaumatin"/>
    <property type="match status" value="1"/>
</dbReference>
<keyword evidence="3" id="KW-1185">Reference proteome</keyword>
<dbReference type="PANTHER" id="PTHR31048">
    <property type="entry name" value="OS03G0233200 PROTEIN"/>
    <property type="match status" value="1"/>
</dbReference>
<dbReference type="PROSITE" id="PS51367">
    <property type="entry name" value="THAUMATIN_2"/>
    <property type="match status" value="1"/>
</dbReference>
<dbReference type="EMBL" id="JAVXUP010001643">
    <property type="protein sequence ID" value="KAK3009484.1"/>
    <property type="molecule type" value="Genomic_DNA"/>
</dbReference>
<dbReference type="InterPro" id="IPR037176">
    <property type="entry name" value="Osmotin/thaumatin-like_sf"/>
</dbReference>
<dbReference type="InterPro" id="IPR001938">
    <property type="entry name" value="Thaumatin"/>
</dbReference>
<dbReference type="SUPFAM" id="SSF49870">
    <property type="entry name" value="Osmotin, thaumatin-like protein"/>
    <property type="match status" value="1"/>
</dbReference>